<organism evidence="2 3">
    <name type="scientific">Candidatus Caccousia avicola</name>
    <dbReference type="NCBI Taxonomy" id="2840721"/>
    <lineage>
        <taxon>Bacteria</taxon>
        <taxon>Bacillati</taxon>
        <taxon>Bacillota</taxon>
        <taxon>Clostridia</taxon>
        <taxon>Eubacteriales</taxon>
        <taxon>Oscillospiraceae</taxon>
        <taxon>Oscillospiraceae incertae sedis</taxon>
        <taxon>Candidatus Caccousia</taxon>
    </lineage>
</organism>
<accession>A0A9D1APH5</accession>
<keyword evidence="1" id="KW-0812">Transmembrane</keyword>
<gene>
    <name evidence="2" type="ORF">IAB89_09510</name>
</gene>
<evidence type="ECO:0000313" key="2">
    <source>
        <dbReference type="EMBL" id="HIR47872.1"/>
    </source>
</evidence>
<dbReference type="EMBL" id="DVGZ01000103">
    <property type="protein sequence ID" value="HIR47872.1"/>
    <property type="molecule type" value="Genomic_DNA"/>
</dbReference>
<feature type="transmembrane region" description="Helical" evidence="1">
    <location>
        <begin position="12"/>
        <end position="33"/>
    </location>
</feature>
<evidence type="ECO:0000256" key="1">
    <source>
        <dbReference type="SAM" id="Phobius"/>
    </source>
</evidence>
<comment type="caution">
    <text evidence="2">The sequence shown here is derived from an EMBL/GenBank/DDBJ whole genome shotgun (WGS) entry which is preliminary data.</text>
</comment>
<keyword evidence="1" id="KW-1133">Transmembrane helix</keyword>
<reference evidence="2" key="2">
    <citation type="journal article" date="2021" name="PeerJ">
        <title>Extensive microbial diversity within the chicken gut microbiome revealed by metagenomics and culture.</title>
        <authorList>
            <person name="Gilroy R."/>
            <person name="Ravi A."/>
            <person name="Getino M."/>
            <person name="Pursley I."/>
            <person name="Horton D.L."/>
            <person name="Alikhan N.F."/>
            <person name="Baker D."/>
            <person name="Gharbi K."/>
            <person name="Hall N."/>
            <person name="Watson M."/>
            <person name="Adriaenssens E.M."/>
            <person name="Foster-Nyarko E."/>
            <person name="Jarju S."/>
            <person name="Secka A."/>
            <person name="Antonio M."/>
            <person name="Oren A."/>
            <person name="Chaudhuri R.R."/>
            <person name="La Ragione R."/>
            <person name="Hildebrand F."/>
            <person name="Pallen M.J."/>
        </authorList>
    </citation>
    <scope>NUCLEOTIDE SEQUENCE</scope>
    <source>
        <strain evidence="2">ChiSxjej1B13-7958</strain>
    </source>
</reference>
<feature type="transmembrane region" description="Helical" evidence="1">
    <location>
        <begin position="127"/>
        <end position="147"/>
    </location>
</feature>
<keyword evidence="1" id="KW-0472">Membrane</keyword>
<reference evidence="2" key="1">
    <citation type="submission" date="2020-10" db="EMBL/GenBank/DDBJ databases">
        <authorList>
            <person name="Gilroy R."/>
        </authorList>
    </citation>
    <scope>NUCLEOTIDE SEQUENCE</scope>
    <source>
        <strain evidence="2">ChiSxjej1B13-7958</strain>
    </source>
</reference>
<protein>
    <submittedName>
        <fullName evidence="2">Uncharacterized protein</fullName>
    </submittedName>
</protein>
<evidence type="ECO:0000313" key="3">
    <source>
        <dbReference type="Proteomes" id="UP000824242"/>
    </source>
</evidence>
<dbReference type="Proteomes" id="UP000824242">
    <property type="component" value="Unassembled WGS sequence"/>
</dbReference>
<name>A0A9D1APH5_9FIRM</name>
<proteinExistence type="predicted"/>
<sequence>MSRAGSTEKRGRFAAIFSLFIILILEARLLGLLEEVVELLDVEEIFFFFGSAVQGDAGQERVAGVFDIQLVVLEAVPHAALPGEHGVGFRGVVVGPVEAVLRPLEQMRSACHVVNGQVVYRHQKVSAVQLGIILLIRAVVVAQALFLRIKKRFPESR</sequence>
<dbReference type="AlphaFoldDB" id="A0A9D1APH5"/>